<dbReference type="EMBL" id="NKYE01000010">
    <property type="protein sequence ID" value="OZM71906.1"/>
    <property type="molecule type" value="Genomic_DNA"/>
</dbReference>
<protein>
    <submittedName>
        <fullName evidence="1">Uncharacterized protein</fullName>
    </submittedName>
</protein>
<sequence length="77" mass="8343">MTNVQSDLPAAQEKKLRDCYELLSDLAASCEVPAVRAAARLALAEVYAAIDGQALEFELYSGQWENGPEDVEQALVS</sequence>
<dbReference type="OrthoDB" id="5196945at2"/>
<evidence type="ECO:0000313" key="2">
    <source>
        <dbReference type="Proteomes" id="UP000242444"/>
    </source>
</evidence>
<reference evidence="1 2" key="1">
    <citation type="submission" date="2017-07" db="EMBL/GenBank/DDBJ databases">
        <title>Amycolatopsis antarcticus sp. nov., isolated from the surface of an Antarcticus brown macroalga.</title>
        <authorList>
            <person name="Wang J."/>
            <person name="Leiva S."/>
            <person name="Huang J."/>
            <person name="Huang Y."/>
        </authorList>
    </citation>
    <scope>NUCLEOTIDE SEQUENCE [LARGE SCALE GENOMIC DNA]</scope>
    <source>
        <strain evidence="1 2">AU-G6</strain>
    </source>
</reference>
<name>A0A263D366_9PSEU</name>
<dbReference type="Proteomes" id="UP000242444">
    <property type="component" value="Unassembled WGS sequence"/>
</dbReference>
<organism evidence="1 2">
    <name type="scientific">Amycolatopsis antarctica</name>
    <dbReference type="NCBI Taxonomy" id="1854586"/>
    <lineage>
        <taxon>Bacteria</taxon>
        <taxon>Bacillati</taxon>
        <taxon>Actinomycetota</taxon>
        <taxon>Actinomycetes</taxon>
        <taxon>Pseudonocardiales</taxon>
        <taxon>Pseudonocardiaceae</taxon>
        <taxon>Amycolatopsis</taxon>
    </lineage>
</organism>
<dbReference type="Pfam" id="PF19522">
    <property type="entry name" value="DUF6052"/>
    <property type="match status" value="1"/>
</dbReference>
<proteinExistence type="predicted"/>
<accession>A0A263D366</accession>
<gene>
    <name evidence="1" type="ORF">CFN78_17290</name>
</gene>
<dbReference type="InterPro" id="IPR046115">
    <property type="entry name" value="DUF6052"/>
</dbReference>
<dbReference type="RefSeq" id="WP_094863863.1">
    <property type="nucleotide sequence ID" value="NZ_NKYE01000010.1"/>
</dbReference>
<keyword evidence="2" id="KW-1185">Reference proteome</keyword>
<dbReference type="InParanoid" id="A0A263D366"/>
<comment type="caution">
    <text evidence="1">The sequence shown here is derived from an EMBL/GenBank/DDBJ whole genome shotgun (WGS) entry which is preliminary data.</text>
</comment>
<dbReference type="AlphaFoldDB" id="A0A263D366"/>
<evidence type="ECO:0000313" key="1">
    <source>
        <dbReference type="EMBL" id="OZM71906.1"/>
    </source>
</evidence>